<dbReference type="AlphaFoldDB" id="A0A6J4STN3"/>
<dbReference type="EMBL" id="CADCVU010000126">
    <property type="protein sequence ID" value="CAA9504913.1"/>
    <property type="molecule type" value="Genomic_DNA"/>
</dbReference>
<evidence type="ECO:0008006" key="2">
    <source>
        <dbReference type="Google" id="ProtNLM"/>
    </source>
</evidence>
<gene>
    <name evidence="1" type="ORF">AVDCRST_MAG45-1539</name>
</gene>
<protein>
    <recommendedName>
        <fullName evidence="2">Ribbon-helix-helix protein CopG domain-containing protein</fullName>
    </recommendedName>
</protein>
<accession>A0A6J4STN3</accession>
<evidence type="ECO:0000313" key="1">
    <source>
        <dbReference type="EMBL" id="CAA9504913.1"/>
    </source>
</evidence>
<proteinExistence type="predicted"/>
<sequence length="75" mass="8588">MNLDDELVSQLDRWVGPRRRSAFIAETVRRALEDERRWDDIEATLGTVEDTGHDWDADAAGWVRAQRHGDLGRVG</sequence>
<organism evidence="1">
    <name type="scientific">uncultured Solirubrobacterales bacterium</name>
    <dbReference type="NCBI Taxonomy" id="768556"/>
    <lineage>
        <taxon>Bacteria</taxon>
        <taxon>Bacillati</taxon>
        <taxon>Actinomycetota</taxon>
        <taxon>Thermoleophilia</taxon>
        <taxon>Solirubrobacterales</taxon>
        <taxon>environmental samples</taxon>
    </lineage>
</organism>
<reference evidence="1" key="1">
    <citation type="submission" date="2020-02" db="EMBL/GenBank/DDBJ databases">
        <authorList>
            <person name="Meier V. D."/>
        </authorList>
    </citation>
    <scope>NUCLEOTIDE SEQUENCE</scope>
    <source>
        <strain evidence="1">AVDCRST_MAG45</strain>
    </source>
</reference>
<name>A0A6J4STN3_9ACTN</name>